<keyword evidence="2" id="KW-0472">Membrane</keyword>
<feature type="region of interest" description="Disordered" evidence="1">
    <location>
        <begin position="258"/>
        <end position="277"/>
    </location>
</feature>
<dbReference type="SUPFAM" id="SSF49879">
    <property type="entry name" value="SMAD/FHA domain"/>
    <property type="match status" value="1"/>
</dbReference>
<evidence type="ECO:0000259" key="3">
    <source>
        <dbReference type="PROSITE" id="PS50006"/>
    </source>
</evidence>
<proteinExistence type="predicted"/>
<dbReference type="AlphaFoldDB" id="A0A7X0VUG0"/>
<feature type="region of interest" description="Disordered" evidence="1">
    <location>
        <begin position="373"/>
        <end position="436"/>
    </location>
</feature>
<feature type="domain" description="FHA" evidence="3">
    <location>
        <begin position="544"/>
        <end position="594"/>
    </location>
</feature>
<dbReference type="Pfam" id="PF19909">
    <property type="entry name" value="DUF6382"/>
    <property type="match status" value="1"/>
</dbReference>
<dbReference type="Proteomes" id="UP000564644">
    <property type="component" value="Unassembled WGS sequence"/>
</dbReference>
<dbReference type="SMART" id="SM00240">
    <property type="entry name" value="FHA"/>
    <property type="match status" value="1"/>
</dbReference>
<evidence type="ECO:0000313" key="5">
    <source>
        <dbReference type="Proteomes" id="UP000564644"/>
    </source>
</evidence>
<sequence length="620" mass="68010">MDGYRVRFEHGRGHRMVLEGEPPIRPEELDRLQLRMLTPSAYPGLLRLETEELDGSVAFRYSLSGRRMLAAVLRSGRWTMGEAVATLCRLAEILEQGREYMLDVERYALDDEWIFVGEEGHDLALVYVPVQGRQPPVSVAAAVEKLIVRWVMNVEAPDGAALQRLLRLTASPDFSPGALLRLAREILADRAMSGDRNGPRKDAAPAEEKPLAFSVPQVDAVPAARLPSANRIRGQEPVAEPKPYSRLSLSDPHHLSGLLGAERSGEKQEKKTLANPAADHSRRRVLMLTGTVMVLALIWKFLYMPHPDRRSLLIATGLSLLTIAAAYGIWKGNVWAKANRSLFAGREGAESDKIADVPGDASGVREEALWSRSRAQAGMWPREEAAAEQEASSRRNGEEASSGGASDGDRQGTRWPSRFGEEAERPIGWGGASDEKEWSNVKGMVHSSVGAESAGSDRTGFRGWQGGGGNEEREGSRMAWSDWPAEERVGFDSVPLEPHTSWLSADGNETALLPADGSLSAKEPFLEWESDGVKRKIRLQGESIVIGRSKDAAQHVDETQGVSRAHLELVRGEGTWRAKDLGSRNGSWLNGVPMAPYESYPLQEGDSIQIASSLYRFNCG</sequence>
<organism evidence="4 5">
    <name type="scientific">Cohnella zeiphila</name>
    <dbReference type="NCBI Taxonomy" id="2761120"/>
    <lineage>
        <taxon>Bacteria</taxon>
        <taxon>Bacillati</taxon>
        <taxon>Bacillota</taxon>
        <taxon>Bacilli</taxon>
        <taxon>Bacillales</taxon>
        <taxon>Paenibacillaceae</taxon>
        <taxon>Cohnella</taxon>
    </lineage>
</organism>
<dbReference type="InterPro" id="IPR000253">
    <property type="entry name" value="FHA_dom"/>
</dbReference>
<feature type="compositionally biased region" description="Basic and acidic residues" evidence="1">
    <location>
        <begin position="263"/>
        <end position="272"/>
    </location>
</feature>
<dbReference type="PANTHER" id="PTHR23308">
    <property type="entry name" value="NUCLEAR INHIBITOR OF PROTEIN PHOSPHATASE-1"/>
    <property type="match status" value="1"/>
</dbReference>
<feature type="transmembrane region" description="Helical" evidence="2">
    <location>
        <begin position="285"/>
        <end position="305"/>
    </location>
</feature>
<feature type="region of interest" description="Disordered" evidence="1">
    <location>
        <begin position="229"/>
        <end position="251"/>
    </location>
</feature>
<name>A0A7X0VUG0_9BACL</name>
<dbReference type="InterPro" id="IPR045962">
    <property type="entry name" value="DUF6382"/>
</dbReference>
<evidence type="ECO:0000256" key="1">
    <source>
        <dbReference type="SAM" id="MobiDB-lite"/>
    </source>
</evidence>
<keyword evidence="2" id="KW-1133">Transmembrane helix</keyword>
<dbReference type="Pfam" id="PF00498">
    <property type="entry name" value="FHA"/>
    <property type="match status" value="1"/>
</dbReference>
<feature type="region of interest" description="Disordered" evidence="1">
    <location>
        <begin position="448"/>
        <end position="479"/>
    </location>
</feature>
<protein>
    <submittedName>
        <fullName evidence="4">FHA domain-containing protein</fullName>
    </submittedName>
</protein>
<keyword evidence="2" id="KW-0812">Transmembrane</keyword>
<keyword evidence="5" id="KW-1185">Reference proteome</keyword>
<gene>
    <name evidence="4" type="ORF">H7C18_08665</name>
</gene>
<evidence type="ECO:0000313" key="4">
    <source>
        <dbReference type="EMBL" id="MBB6730974.1"/>
    </source>
</evidence>
<feature type="compositionally biased region" description="Basic and acidic residues" evidence="1">
    <location>
        <begin position="381"/>
        <end position="398"/>
    </location>
</feature>
<comment type="caution">
    <text evidence="4">The sequence shown here is derived from an EMBL/GenBank/DDBJ whole genome shotgun (WGS) entry which is preliminary data.</text>
</comment>
<reference evidence="4 5" key="1">
    <citation type="submission" date="2020-08" db="EMBL/GenBank/DDBJ databases">
        <title>Cohnella phylogeny.</title>
        <authorList>
            <person name="Dunlap C."/>
        </authorList>
    </citation>
    <scope>NUCLEOTIDE SEQUENCE [LARGE SCALE GENOMIC DNA]</scope>
    <source>
        <strain evidence="4 5">CBP 2801</strain>
    </source>
</reference>
<evidence type="ECO:0000256" key="2">
    <source>
        <dbReference type="SAM" id="Phobius"/>
    </source>
</evidence>
<dbReference type="InterPro" id="IPR050923">
    <property type="entry name" value="Cell_Proc_Reg/RNA_Proc"/>
</dbReference>
<dbReference type="CDD" id="cd00060">
    <property type="entry name" value="FHA"/>
    <property type="match status" value="1"/>
</dbReference>
<dbReference type="Gene3D" id="2.60.200.20">
    <property type="match status" value="1"/>
</dbReference>
<dbReference type="PROSITE" id="PS50006">
    <property type="entry name" value="FHA_DOMAIN"/>
    <property type="match status" value="1"/>
</dbReference>
<dbReference type="EMBL" id="JACJVO010000009">
    <property type="protein sequence ID" value="MBB6730974.1"/>
    <property type="molecule type" value="Genomic_DNA"/>
</dbReference>
<accession>A0A7X0VUG0</accession>
<feature type="transmembrane region" description="Helical" evidence="2">
    <location>
        <begin position="311"/>
        <end position="330"/>
    </location>
</feature>
<dbReference type="InterPro" id="IPR008984">
    <property type="entry name" value="SMAD_FHA_dom_sf"/>
</dbReference>
<dbReference type="RefSeq" id="WP_185128628.1">
    <property type="nucleotide sequence ID" value="NZ_JACJVO010000009.1"/>
</dbReference>